<dbReference type="OrthoDB" id="214582at2157"/>
<dbReference type="AlphaFoldDB" id="A0A1G7KLJ0"/>
<keyword evidence="2" id="KW-0813">Transport</keyword>
<dbReference type="PANTHER" id="PTHR30269">
    <property type="entry name" value="TRANSMEMBRANE PROTEIN YFCA"/>
    <property type="match status" value="1"/>
</dbReference>
<keyword evidence="4 7" id="KW-0812">Transmembrane</keyword>
<dbReference type="RefSeq" id="WP_149798132.1">
    <property type="nucleotide sequence ID" value="NZ_FNBO01000004.1"/>
</dbReference>
<dbReference type="InterPro" id="IPR052017">
    <property type="entry name" value="TSUP"/>
</dbReference>
<evidence type="ECO:0000256" key="3">
    <source>
        <dbReference type="ARBA" id="ARBA00022475"/>
    </source>
</evidence>
<feature type="transmembrane region" description="Helical" evidence="7">
    <location>
        <begin position="142"/>
        <end position="165"/>
    </location>
</feature>
<name>A0A1G7KLJ0_9EURY</name>
<keyword evidence="9" id="KW-1185">Reference proteome</keyword>
<dbReference type="Pfam" id="PF01925">
    <property type="entry name" value="TauE"/>
    <property type="match status" value="1"/>
</dbReference>
<protein>
    <recommendedName>
        <fullName evidence="7">Probable membrane transporter protein</fullName>
    </recommendedName>
</protein>
<comment type="subcellular location">
    <subcellularLocation>
        <location evidence="1 7">Cell membrane</location>
        <topology evidence="1 7">Multi-pass membrane protein</topology>
    </subcellularLocation>
</comment>
<accession>A0A1G7KLJ0</accession>
<evidence type="ECO:0000256" key="2">
    <source>
        <dbReference type="ARBA" id="ARBA00022448"/>
    </source>
</evidence>
<keyword evidence="3 7" id="KW-1003">Cell membrane</keyword>
<feature type="transmembrane region" description="Helical" evidence="7">
    <location>
        <begin position="177"/>
        <end position="200"/>
    </location>
</feature>
<dbReference type="PANTHER" id="PTHR30269:SF37">
    <property type="entry name" value="MEMBRANE TRANSPORTER PROTEIN"/>
    <property type="match status" value="1"/>
</dbReference>
<dbReference type="InterPro" id="IPR002781">
    <property type="entry name" value="TM_pro_TauE-like"/>
</dbReference>
<evidence type="ECO:0000256" key="7">
    <source>
        <dbReference type="RuleBase" id="RU363041"/>
    </source>
</evidence>
<evidence type="ECO:0000256" key="4">
    <source>
        <dbReference type="ARBA" id="ARBA00022692"/>
    </source>
</evidence>
<evidence type="ECO:0000313" key="8">
    <source>
        <dbReference type="EMBL" id="SDF38113.1"/>
    </source>
</evidence>
<keyword evidence="6 7" id="KW-0472">Membrane</keyword>
<dbReference type="Proteomes" id="UP000324020">
    <property type="component" value="Unassembled WGS sequence"/>
</dbReference>
<dbReference type="EMBL" id="FNBO01000004">
    <property type="protein sequence ID" value="SDF38113.1"/>
    <property type="molecule type" value="Genomic_DNA"/>
</dbReference>
<feature type="transmembrane region" description="Helical" evidence="7">
    <location>
        <begin position="241"/>
        <end position="261"/>
    </location>
</feature>
<feature type="transmembrane region" description="Helical" evidence="7">
    <location>
        <begin position="46"/>
        <end position="67"/>
    </location>
</feature>
<evidence type="ECO:0000256" key="5">
    <source>
        <dbReference type="ARBA" id="ARBA00022989"/>
    </source>
</evidence>
<feature type="transmembrane region" description="Helical" evidence="7">
    <location>
        <begin position="206"/>
        <end position="229"/>
    </location>
</feature>
<evidence type="ECO:0000313" key="9">
    <source>
        <dbReference type="Proteomes" id="UP000324020"/>
    </source>
</evidence>
<reference evidence="8 9" key="1">
    <citation type="submission" date="2016-10" db="EMBL/GenBank/DDBJ databases">
        <authorList>
            <person name="Varghese N."/>
            <person name="Submissions S."/>
        </authorList>
    </citation>
    <scope>NUCLEOTIDE SEQUENCE [LARGE SCALE GENOMIC DNA]</scope>
    <source>
        <strain evidence="8 9">CGMCC 1.3527</strain>
    </source>
</reference>
<comment type="similarity">
    <text evidence="7">Belongs to the 4-toluene sulfonate uptake permease (TSUP) (TC 2.A.102) family.</text>
</comment>
<dbReference type="GO" id="GO:0005886">
    <property type="term" value="C:plasma membrane"/>
    <property type="evidence" value="ECO:0007669"/>
    <property type="project" value="UniProtKB-SubCell"/>
</dbReference>
<sequence length="262" mass="25958">MTLALSAGLVAGIAVVVAVAGAVNGVAGFGFAVVGTMVLATALDPATAVAFMILPMFAVNLALVGDLTRQELRTCGARFAPLLVAALVGTIAGMALLDRLPEAPVRVLLGLVSLGFVASAQRAVPLPSLSGASDREAAESPVTMAVVGAVSGVLFGATNVGVQLVAYVRRFDLSHGLFVGVVALVFVGINGLRVAAGGALGLYPDAAFALASAAAAVPAVAGVAVGKRLRSRVGDRLRRGVVLGLLTVIGVRLVLGGAAGIF</sequence>
<feature type="transmembrane region" description="Helical" evidence="7">
    <location>
        <begin position="79"/>
        <end position="97"/>
    </location>
</feature>
<proteinExistence type="inferred from homology"/>
<organism evidence="8 9">
    <name type="scientific">Halorubrum xinjiangense</name>
    <dbReference type="NCBI Taxonomy" id="261291"/>
    <lineage>
        <taxon>Archaea</taxon>
        <taxon>Methanobacteriati</taxon>
        <taxon>Methanobacteriota</taxon>
        <taxon>Stenosarchaea group</taxon>
        <taxon>Halobacteria</taxon>
        <taxon>Halobacteriales</taxon>
        <taxon>Haloferacaceae</taxon>
        <taxon>Halorubrum</taxon>
    </lineage>
</organism>
<gene>
    <name evidence="8" type="ORF">SAMN04488067_1048</name>
</gene>
<evidence type="ECO:0000256" key="6">
    <source>
        <dbReference type="ARBA" id="ARBA00023136"/>
    </source>
</evidence>
<evidence type="ECO:0000256" key="1">
    <source>
        <dbReference type="ARBA" id="ARBA00004651"/>
    </source>
</evidence>
<keyword evidence="5 7" id="KW-1133">Transmembrane helix</keyword>